<dbReference type="AlphaFoldDB" id="A0A8J2ZGP1"/>
<dbReference type="PROSITE" id="PS51257">
    <property type="entry name" value="PROKAR_LIPOPROTEIN"/>
    <property type="match status" value="1"/>
</dbReference>
<proteinExistence type="predicted"/>
<evidence type="ECO:0000256" key="1">
    <source>
        <dbReference type="SAM" id="SignalP"/>
    </source>
</evidence>
<evidence type="ECO:0000313" key="3">
    <source>
        <dbReference type="Proteomes" id="UP000617145"/>
    </source>
</evidence>
<accession>A0A8J2ZGP1</accession>
<keyword evidence="3" id="KW-1185">Reference proteome</keyword>
<organism evidence="2 3">
    <name type="scientific">Salipiger pallidus</name>
    <dbReference type="NCBI Taxonomy" id="1775170"/>
    <lineage>
        <taxon>Bacteria</taxon>
        <taxon>Pseudomonadati</taxon>
        <taxon>Pseudomonadota</taxon>
        <taxon>Alphaproteobacteria</taxon>
        <taxon>Rhodobacterales</taxon>
        <taxon>Roseobacteraceae</taxon>
        <taxon>Salipiger</taxon>
    </lineage>
</organism>
<sequence>MKLKMCLSLLPLIATAACVAMPPEGTGDEDLAAFDDAVASIGCELTYESDYLPVELQTGMTRMKINEVAQYRITRGEAEMTESGGFRLISGSCTPAAPVVDTPAPESAA</sequence>
<feature type="signal peptide" evidence="1">
    <location>
        <begin position="1"/>
        <end position="16"/>
    </location>
</feature>
<feature type="chain" id="PRO_5035257793" description="NADH dehydrogenase subunit E" evidence="1">
    <location>
        <begin position="17"/>
        <end position="109"/>
    </location>
</feature>
<reference evidence="2" key="1">
    <citation type="journal article" date="2014" name="Int. J. Syst. Evol. Microbiol.">
        <title>Complete genome sequence of Corynebacterium casei LMG S-19264T (=DSM 44701T), isolated from a smear-ripened cheese.</title>
        <authorList>
            <consortium name="US DOE Joint Genome Institute (JGI-PGF)"/>
            <person name="Walter F."/>
            <person name="Albersmeier A."/>
            <person name="Kalinowski J."/>
            <person name="Ruckert C."/>
        </authorList>
    </citation>
    <scope>NUCLEOTIDE SEQUENCE</scope>
    <source>
        <strain evidence="2">CGMCC 1.15762</strain>
    </source>
</reference>
<gene>
    <name evidence="2" type="ORF">GCM10011415_05060</name>
</gene>
<keyword evidence="1" id="KW-0732">Signal</keyword>
<dbReference type="Proteomes" id="UP000617145">
    <property type="component" value="Unassembled WGS sequence"/>
</dbReference>
<evidence type="ECO:0008006" key="4">
    <source>
        <dbReference type="Google" id="ProtNLM"/>
    </source>
</evidence>
<evidence type="ECO:0000313" key="2">
    <source>
        <dbReference type="EMBL" id="GGG61878.1"/>
    </source>
</evidence>
<name>A0A8J2ZGP1_9RHOB</name>
<dbReference type="RefSeq" id="WP_229672886.1">
    <property type="nucleotide sequence ID" value="NZ_BMJV01000001.1"/>
</dbReference>
<reference evidence="2" key="2">
    <citation type="submission" date="2020-09" db="EMBL/GenBank/DDBJ databases">
        <authorList>
            <person name="Sun Q."/>
            <person name="Zhou Y."/>
        </authorList>
    </citation>
    <scope>NUCLEOTIDE SEQUENCE</scope>
    <source>
        <strain evidence="2">CGMCC 1.15762</strain>
    </source>
</reference>
<protein>
    <recommendedName>
        <fullName evidence="4">NADH dehydrogenase subunit E</fullName>
    </recommendedName>
</protein>
<comment type="caution">
    <text evidence="2">The sequence shown here is derived from an EMBL/GenBank/DDBJ whole genome shotgun (WGS) entry which is preliminary data.</text>
</comment>
<dbReference type="EMBL" id="BMJV01000001">
    <property type="protein sequence ID" value="GGG61878.1"/>
    <property type="molecule type" value="Genomic_DNA"/>
</dbReference>